<evidence type="ECO:0000256" key="1">
    <source>
        <dbReference type="ARBA" id="ARBA00022741"/>
    </source>
</evidence>
<dbReference type="Gene3D" id="3.40.1440.60">
    <property type="entry name" value="PriA, 3(prime) DNA-binding domain"/>
    <property type="match status" value="1"/>
</dbReference>
<protein>
    <recommendedName>
        <fullName evidence="4">Primosomal protein N' 3' DNA-binding domain-containing protein</fullName>
    </recommendedName>
</protein>
<evidence type="ECO:0000256" key="3">
    <source>
        <dbReference type="ARBA" id="ARBA00023125"/>
    </source>
</evidence>
<dbReference type="InParanoid" id="B9TNJ3"/>
<feature type="non-terminal residue" evidence="5">
    <location>
        <position position="234"/>
    </location>
</feature>
<accession>B9TNJ3</accession>
<dbReference type="GO" id="GO:0003677">
    <property type="term" value="F:DNA binding"/>
    <property type="evidence" value="ECO:0007669"/>
    <property type="project" value="UniProtKB-KW"/>
</dbReference>
<name>B9TNJ3_RICCO</name>
<dbReference type="Proteomes" id="UP000008311">
    <property type="component" value="Unassembled WGS sequence"/>
</dbReference>
<evidence type="ECO:0000259" key="4">
    <source>
        <dbReference type="Pfam" id="PF17764"/>
    </source>
</evidence>
<evidence type="ECO:0000313" key="6">
    <source>
        <dbReference type="Proteomes" id="UP000008311"/>
    </source>
</evidence>
<dbReference type="AlphaFoldDB" id="B9TNJ3"/>
<sequence>MSTDSSDLFGALFETPPATRTVPVLVPLPAPRPYSYSVPEGMAVEAGSVVQVPLGPRQVIGVVWDGGEDGVDPKKLRPISHVFDCPPLTKEMRDFIDWVSAYTLSPPGLVARMALRAPNAFEPEPMVEGLRFIGGEPERMTPARARVLERASDGVSWTRTGLAHAAGVSTSVVDGLISQGIFETIFLPPPPVVAKPDPDFAASRLAGPQKDAAEDILGEVRNGAFAVSLIDGVT</sequence>
<dbReference type="PANTHER" id="PTHR30580:SF0">
    <property type="entry name" value="PRIMOSOMAL PROTEIN N"/>
    <property type="match status" value="1"/>
</dbReference>
<dbReference type="InterPro" id="IPR042115">
    <property type="entry name" value="PriA_3primeBD_sf"/>
</dbReference>
<dbReference type="STRING" id="3988.B9TNJ3"/>
<dbReference type="GO" id="GO:0005524">
    <property type="term" value="F:ATP binding"/>
    <property type="evidence" value="ECO:0007669"/>
    <property type="project" value="UniProtKB-KW"/>
</dbReference>
<dbReference type="EMBL" id="EQ992711">
    <property type="protein sequence ID" value="EEF22572.1"/>
    <property type="molecule type" value="Genomic_DNA"/>
</dbReference>
<keyword evidence="3" id="KW-0238">DNA-binding</keyword>
<dbReference type="Pfam" id="PF17764">
    <property type="entry name" value="PriA_3primeBD"/>
    <property type="match status" value="1"/>
</dbReference>
<organism evidence="5 6">
    <name type="scientific">Ricinus communis</name>
    <name type="common">Castor bean</name>
    <dbReference type="NCBI Taxonomy" id="3988"/>
    <lineage>
        <taxon>Eukaryota</taxon>
        <taxon>Viridiplantae</taxon>
        <taxon>Streptophyta</taxon>
        <taxon>Embryophyta</taxon>
        <taxon>Tracheophyta</taxon>
        <taxon>Spermatophyta</taxon>
        <taxon>Magnoliopsida</taxon>
        <taxon>eudicotyledons</taxon>
        <taxon>Gunneridae</taxon>
        <taxon>Pentapetalae</taxon>
        <taxon>rosids</taxon>
        <taxon>fabids</taxon>
        <taxon>Malpighiales</taxon>
        <taxon>Euphorbiaceae</taxon>
        <taxon>Acalyphoideae</taxon>
        <taxon>Acalypheae</taxon>
        <taxon>Ricinus</taxon>
    </lineage>
</organism>
<keyword evidence="6" id="KW-1185">Reference proteome</keyword>
<dbReference type="InterPro" id="IPR041222">
    <property type="entry name" value="PriA_3primeBD"/>
</dbReference>
<evidence type="ECO:0000313" key="5">
    <source>
        <dbReference type="EMBL" id="EEF22572.1"/>
    </source>
</evidence>
<evidence type="ECO:0000256" key="2">
    <source>
        <dbReference type="ARBA" id="ARBA00022840"/>
    </source>
</evidence>
<keyword evidence="2" id="KW-0067">ATP-binding</keyword>
<dbReference type="PANTHER" id="PTHR30580">
    <property type="entry name" value="PRIMOSOMAL PROTEIN N"/>
    <property type="match status" value="1"/>
</dbReference>
<reference evidence="6" key="1">
    <citation type="journal article" date="2010" name="Nat. Biotechnol.">
        <title>Draft genome sequence of the oilseed species Ricinus communis.</title>
        <authorList>
            <person name="Chan A.P."/>
            <person name="Crabtree J."/>
            <person name="Zhao Q."/>
            <person name="Lorenzi H."/>
            <person name="Orvis J."/>
            <person name="Puiu D."/>
            <person name="Melake-Berhan A."/>
            <person name="Jones K.M."/>
            <person name="Redman J."/>
            <person name="Chen G."/>
            <person name="Cahoon E.B."/>
            <person name="Gedil M."/>
            <person name="Stanke M."/>
            <person name="Haas B.J."/>
            <person name="Wortman J.R."/>
            <person name="Fraser-Liggett C.M."/>
            <person name="Ravel J."/>
            <person name="Rabinowicz P.D."/>
        </authorList>
    </citation>
    <scope>NUCLEOTIDE SEQUENCE [LARGE SCALE GENOMIC DNA]</scope>
    <source>
        <strain evidence="6">cv. Hale</strain>
    </source>
</reference>
<gene>
    <name evidence="5" type="ORF">RCOM_2110320</name>
</gene>
<proteinExistence type="predicted"/>
<keyword evidence="1" id="KW-0547">Nucleotide-binding</keyword>
<feature type="domain" description="Primosomal protein N' 3' DNA-binding" evidence="4">
    <location>
        <begin position="24"/>
        <end position="115"/>
    </location>
</feature>